<organism evidence="5 6">
    <name type="scientific">Polarella glacialis</name>
    <name type="common">Dinoflagellate</name>
    <dbReference type="NCBI Taxonomy" id="89957"/>
    <lineage>
        <taxon>Eukaryota</taxon>
        <taxon>Sar</taxon>
        <taxon>Alveolata</taxon>
        <taxon>Dinophyceae</taxon>
        <taxon>Suessiales</taxon>
        <taxon>Suessiaceae</taxon>
        <taxon>Polarella</taxon>
    </lineage>
</organism>
<proteinExistence type="predicted"/>
<feature type="compositionally biased region" description="Low complexity" evidence="4">
    <location>
        <begin position="270"/>
        <end position="323"/>
    </location>
</feature>
<keyword evidence="6" id="KW-1185">Reference proteome</keyword>
<keyword evidence="1 3" id="KW-0853">WD repeat</keyword>
<dbReference type="SUPFAM" id="SSF50978">
    <property type="entry name" value="WD40 repeat-like"/>
    <property type="match status" value="1"/>
</dbReference>
<dbReference type="InterPro" id="IPR015943">
    <property type="entry name" value="WD40/YVTN_repeat-like_dom_sf"/>
</dbReference>
<feature type="compositionally biased region" description="Acidic residues" evidence="4">
    <location>
        <begin position="338"/>
        <end position="348"/>
    </location>
</feature>
<reference evidence="5" key="1">
    <citation type="submission" date="2021-02" db="EMBL/GenBank/DDBJ databases">
        <authorList>
            <person name="Dougan E. K."/>
            <person name="Rhodes N."/>
            <person name="Thang M."/>
            <person name="Chan C."/>
        </authorList>
    </citation>
    <scope>NUCLEOTIDE SEQUENCE</scope>
</reference>
<evidence type="ECO:0000256" key="2">
    <source>
        <dbReference type="ARBA" id="ARBA00022737"/>
    </source>
</evidence>
<accession>A0A813EAE6</accession>
<dbReference type="EMBL" id="CAJNNV010008301">
    <property type="protein sequence ID" value="CAE8596044.1"/>
    <property type="molecule type" value="Genomic_DNA"/>
</dbReference>
<feature type="repeat" description="WD" evidence="3">
    <location>
        <begin position="34"/>
        <end position="66"/>
    </location>
</feature>
<comment type="caution">
    <text evidence="5">The sequence shown here is derived from an EMBL/GenBank/DDBJ whole genome shotgun (WGS) entry which is preliminary data.</text>
</comment>
<dbReference type="PANTHER" id="PTHR19848">
    <property type="entry name" value="WD40 REPEAT PROTEIN"/>
    <property type="match status" value="1"/>
</dbReference>
<dbReference type="OMA" id="VWDISIL"/>
<dbReference type="OrthoDB" id="433341at2759"/>
<protein>
    <submittedName>
        <fullName evidence="5">Uncharacterized protein</fullName>
    </submittedName>
</protein>
<dbReference type="PROSITE" id="PS50082">
    <property type="entry name" value="WD_REPEATS_2"/>
    <property type="match status" value="2"/>
</dbReference>
<keyword evidence="2" id="KW-0677">Repeat</keyword>
<sequence length="348" mass="36996">HGHRPGRGQLLSLRFECIQQATQSGVGKGTTLPLLRHTAAVVALAFSATETWLFSASKDNALIVYDTKRQMIQCEVQTPAPTTCMSLCQAQRRLFTGLQSGRIVVWDISILPIHLMASIPDGAPDPSLSRINDLDYDASSGTLFSASQGTLGVWALKSTNTGCWGRKIGQLQSSNTPTCVAWAGSSREILAGYASGAVVAFDVDRNAASYALQAHQDEVTALLWLDGSRRLITASKDKTLKIWDFPSQNRVTRSEMEPSISVSPHMQMPGSRALAQSSRSSGSGAPTPSASPAPSVGRAGYPVSAPAPAGAQQPPVAPNQALQRPSQQKVSSALARDDSDDDLAGWDR</sequence>
<dbReference type="SMART" id="SM00320">
    <property type="entry name" value="WD40"/>
    <property type="match status" value="5"/>
</dbReference>
<feature type="repeat" description="WD" evidence="3">
    <location>
        <begin position="212"/>
        <end position="253"/>
    </location>
</feature>
<feature type="non-terminal residue" evidence="5">
    <location>
        <position position="348"/>
    </location>
</feature>
<name>A0A813EAE6_POLGL</name>
<evidence type="ECO:0000256" key="4">
    <source>
        <dbReference type="SAM" id="MobiDB-lite"/>
    </source>
</evidence>
<dbReference type="PROSITE" id="PS50294">
    <property type="entry name" value="WD_REPEATS_REGION"/>
    <property type="match status" value="1"/>
</dbReference>
<feature type="region of interest" description="Disordered" evidence="4">
    <location>
        <begin position="253"/>
        <end position="348"/>
    </location>
</feature>
<dbReference type="Proteomes" id="UP000654075">
    <property type="component" value="Unassembled WGS sequence"/>
</dbReference>
<dbReference type="InterPro" id="IPR036322">
    <property type="entry name" value="WD40_repeat_dom_sf"/>
</dbReference>
<evidence type="ECO:0000256" key="1">
    <source>
        <dbReference type="ARBA" id="ARBA00022574"/>
    </source>
</evidence>
<dbReference type="Gene3D" id="2.130.10.10">
    <property type="entry name" value="YVTN repeat-like/Quinoprotein amine dehydrogenase"/>
    <property type="match status" value="2"/>
</dbReference>
<evidence type="ECO:0000313" key="6">
    <source>
        <dbReference type="Proteomes" id="UP000654075"/>
    </source>
</evidence>
<gene>
    <name evidence="5" type="ORF">PGLA1383_LOCUS14517</name>
</gene>
<dbReference type="PANTHER" id="PTHR19848:SF8">
    <property type="entry name" value="F-BOX AND WD REPEAT DOMAIN CONTAINING 7"/>
    <property type="match status" value="1"/>
</dbReference>
<dbReference type="AlphaFoldDB" id="A0A813EAE6"/>
<evidence type="ECO:0000256" key="3">
    <source>
        <dbReference type="PROSITE-ProRule" id="PRU00221"/>
    </source>
</evidence>
<evidence type="ECO:0000313" key="5">
    <source>
        <dbReference type="EMBL" id="CAE8596044.1"/>
    </source>
</evidence>
<dbReference type="Pfam" id="PF00400">
    <property type="entry name" value="WD40"/>
    <property type="match status" value="2"/>
</dbReference>
<dbReference type="InterPro" id="IPR001680">
    <property type="entry name" value="WD40_rpt"/>
</dbReference>